<evidence type="ECO:0000256" key="1">
    <source>
        <dbReference type="ARBA" id="ARBA00004604"/>
    </source>
</evidence>
<evidence type="ECO:0000256" key="7">
    <source>
        <dbReference type="SAM" id="MobiDB-lite"/>
    </source>
</evidence>
<accession>A0A8J5UMH8</accession>
<comment type="caution">
    <text evidence="8">The sequence shown here is derived from an EMBL/GenBank/DDBJ whole genome shotgun (WGS) entry which is preliminary data.</text>
</comment>
<evidence type="ECO:0000256" key="4">
    <source>
        <dbReference type="ARBA" id="ARBA00022737"/>
    </source>
</evidence>
<dbReference type="AlphaFoldDB" id="A0A8J5UMH8"/>
<dbReference type="Proteomes" id="UP000694255">
    <property type="component" value="Unassembled WGS sequence"/>
</dbReference>
<dbReference type="InterPro" id="IPR001680">
    <property type="entry name" value="WD40_rpt"/>
</dbReference>
<dbReference type="GO" id="GO:0034388">
    <property type="term" value="C:Pwp2p-containing subcomplex of 90S preribosome"/>
    <property type="evidence" value="ECO:0007669"/>
    <property type="project" value="TreeGrafter"/>
</dbReference>
<dbReference type="PROSITE" id="PS50294">
    <property type="entry name" value="WD_REPEATS_REGION"/>
    <property type="match status" value="1"/>
</dbReference>
<feature type="repeat" description="WD" evidence="6">
    <location>
        <begin position="544"/>
        <end position="573"/>
    </location>
</feature>
<evidence type="ECO:0000256" key="2">
    <source>
        <dbReference type="ARBA" id="ARBA00022552"/>
    </source>
</evidence>
<sequence length="573" mass="64810">MPKNKKGDEVEIPPKDEEELLLEKLVFGDSAGFESNLKKLDNLYDYSDEEEDVDGDVESDFKDESNDEEGLEHIQDDNLFFIDEGAEGDRDEDAMEIDSQDEDEEEEEESESDDEENAWEDSDDERLNISLNSSDKLKKLRRTPQDSSISGKSYIIRLRSQFEKIYPRPSWIDDIDQSESDENSSDNDIILDDDDEEEGRSNGNTNALLDILSSTQSFIITKQLKLISPNRISITRLKDANYQKLGKSSIQSLSFHPTHPLLLTGGFDKTLRVYYIDGKINNFITSIHLKNCPISTCQFSPSLDTNQNLVFAAGRRRYMNKIDLNSGEVEKISRLYGQEQFQKSFEYFKISPKGTYIGMTGNSGWCNLLNGTTGQWIRGFKIEGTIVDFEFARDESFIVIVNSAGEVWEYELKQEAAQQSQPKGNKKPKTYNKLLRKWQDDGGIGITKIKLGGPKNRWIAIGTNNGIVNIYDRSKFTTVETSRPHPIKTIENLITSISTLEFSPDGQLLCVASRAKRDALRLVHLPSGSVYSNWPTSGTPLGKVTTVAFSPNNEMLAIGNEGGKVTLWRLNHY</sequence>
<dbReference type="FunFam" id="2.130.10.10:FF:000660">
    <property type="entry name" value="U3 snoRNP protein"/>
    <property type="match status" value="1"/>
</dbReference>
<dbReference type="GO" id="GO:0032040">
    <property type="term" value="C:small-subunit processome"/>
    <property type="evidence" value="ECO:0007669"/>
    <property type="project" value="TreeGrafter"/>
</dbReference>
<evidence type="ECO:0000313" key="8">
    <source>
        <dbReference type="EMBL" id="KAG7663316.1"/>
    </source>
</evidence>
<gene>
    <name evidence="8" type="ORF">J8A68_003148</name>
</gene>
<keyword evidence="3 6" id="KW-0853">WD repeat</keyword>
<dbReference type="RefSeq" id="XP_049263548.1">
    <property type="nucleotide sequence ID" value="XM_049406973.1"/>
</dbReference>
<name>A0A8J5UMH8_9ASCO</name>
<keyword evidence="9" id="KW-1185">Reference proteome</keyword>
<evidence type="ECO:0000256" key="6">
    <source>
        <dbReference type="PROSITE-ProRule" id="PRU00221"/>
    </source>
</evidence>
<feature type="region of interest" description="Disordered" evidence="7">
    <location>
        <begin position="172"/>
        <end position="202"/>
    </location>
</feature>
<feature type="compositionally biased region" description="Acidic residues" evidence="7">
    <location>
        <begin position="84"/>
        <end position="124"/>
    </location>
</feature>
<evidence type="ECO:0000256" key="5">
    <source>
        <dbReference type="ARBA" id="ARBA00023242"/>
    </source>
</evidence>
<dbReference type="Pfam" id="PF00400">
    <property type="entry name" value="WD40"/>
    <property type="match status" value="2"/>
</dbReference>
<feature type="compositionally biased region" description="Acidic residues" evidence="7">
    <location>
        <begin position="173"/>
        <end position="198"/>
    </location>
</feature>
<organism evidence="8 9">
    <name type="scientific">[Candida] subhashii</name>
    <dbReference type="NCBI Taxonomy" id="561895"/>
    <lineage>
        <taxon>Eukaryota</taxon>
        <taxon>Fungi</taxon>
        <taxon>Dikarya</taxon>
        <taxon>Ascomycota</taxon>
        <taxon>Saccharomycotina</taxon>
        <taxon>Pichiomycetes</taxon>
        <taxon>Debaryomycetaceae</taxon>
        <taxon>Spathaspora</taxon>
    </lineage>
</organism>
<reference evidence="8 9" key="1">
    <citation type="journal article" date="2021" name="DNA Res.">
        <title>Genome analysis of Candida subhashii reveals its hybrid nature and dual mitochondrial genome conformations.</title>
        <authorList>
            <person name="Mixao V."/>
            <person name="Hegedusova E."/>
            <person name="Saus E."/>
            <person name="Pryszcz L.P."/>
            <person name="Cillingova A."/>
            <person name="Nosek J."/>
            <person name="Gabaldon T."/>
        </authorList>
    </citation>
    <scope>NUCLEOTIDE SEQUENCE [LARGE SCALE GENOMIC DNA]</scope>
    <source>
        <strain evidence="8 9">CBS 10753</strain>
    </source>
</reference>
<dbReference type="PANTHER" id="PTHR18359:SF0">
    <property type="entry name" value="U3 SMALL NUCLEOLAR RNA-ASSOCIATED PROTEIN 18 HOMOLOG"/>
    <property type="match status" value="1"/>
</dbReference>
<feature type="region of interest" description="Disordered" evidence="7">
    <location>
        <begin position="48"/>
        <end position="130"/>
    </location>
</feature>
<dbReference type="PROSITE" id="PS50082">
    <property type="entry name" value="WD_REPEATS_2"/>
    <property type="match status" value="1"/>
</dbReference>
<protein>
    <submittedName>
        <fullName evidence="8">UTP18</fullName>
    </submittedName>
</protein>
<dbReference type="OrthoDB" id="1935146at2759"/>
<evidence type="ECO:0000313" key="9">
    <source>
        <dbReference type="Proteomes" id="UP000694255"/>
    </source>
</evidence>
<evidence type="ECO:0000256" key="3">
    <source>
        <dbReference type="ARBA" id="ARBA00022574"/>
    </source>
</evidence>
<dbReference type="PANTHER" id="PTHR18359">
    <property type="entry name" value="WD-REPEAT PROTEIN-RELATED"/>
    <property type="match status" value="1"/>
</dbReference>
<dbReference type="GO" id="GO:0006364">
    <property type="term" value="P:rRNA processing"/>
    <property type="evidence" value="ECO:0007669"/>
    <property type="project" value="UniProtKB-KW"/>
</dbReference>
<keyword evidence="5" id="KW-0539">Nucleus</keyword>
<comment type="subcellular location">
    <subcellularLocation>
        <location evidence="1">Nucleus</location>
        <location evidence="1">Nucleolus</location>
    </subcellularLocation>
</comment>
<feature type="compositionally biased region" description="Acidic residues" evidence="7">
    <location>
        <begin position="48"/>
        <end position="58"/>
    </location>
</feature>
<dbReference type="EMBL" id="JAGSYN010000140">
    <property type="protein sequence ID" value="KAG7663316.1"/>
    <property type="molecule type" value="Genomic_DNA"/>
</dbReference>
<keyword evidence="2" id="KW-0698">rRNA processing</keyword>
<proteinExistence type="predicted"/>
<dbReference type="SMART" id="SM00320">
    <property type="entry name" value="WD40"/>
    <property type="match status" value="4"/>
</dbReference>
<dbReference type="GeneID" id="73469949"/>
<keyword evidence="4" id="KW-0677">Repeat</keyword>
<dbReference type="InterPro" id="IPR045161">
    <property type="entry name" value="Utp18"/>
</dbReference>